<sequence>MIKKLSFFIGVILLFSTQLIAQNSIEFEKDSVFLGKLSTYPDTVTYSFPFEVLSSAISIDTVTADCSCLLASYPTKELKKGQKNTIDVQYVPYKPGPFNKSFTVKLNDNGQEYKVKLAGFIRPSSLSKDKIYPYGEQGIKWAHKKVSFGLLTAQGLASKKVYFYNETSDTLRFEKPPVTPDYLGVLIDSSEYEIKPQSEGSFTLFIKPEEREEYGYAQDTFNLDLVNQNKEVVTSECIVSASIYFPESEGDGPKPKMGLSSTYMNLGNVKNDGKKIVTLSVMNTGEVPLKILKVETNHGLELLSIESEEVQTFETVNINIRYLETPRTGKETRSFTLFTNDPIDPVTIITVKANVVK</sequence>
<keyword evidence="2" id="KW-1185">Reference proteome</keyword>
<accession>A0A7X9P0L4</accession>
<proteinExistence type="predicted"/>
<dbReference type="Proteomes" id="UP000576082">
    <property type="component" value="Unassembled WGS sequence"/>
</dbReference>
<dbReference type="PANTHER" id="PTHR37833:SF1">
    <property type="entry name" value="SIGNAL PEPTIDE PROTEIN"/>
    <property type="match status" value="1"/>
</dbReference>
<comment type="caution">
    <text evidence="1">The sequence shown here is derived from an EMBL/GenBank/DDBJ whole genome shotgun (WGS) entry which is preliminary data.</text>
</comment>
<evidence type="ECO:0000313" key="2">
    <source>
        <dbReference type="Proteomes" id="UP000576082"/>
    </source>
</evidence>
<gene>
    <name evidence="1" type="ORF">HHU12_04595</name>
</gene>
<name>A0A7X9P0L4_9BACT</name>
<dbReference type="Gene3D" id="2.60.40.10">
    <property type="entry name" value="Immunoglobulins"/>
    <property type="match status" value="2"/>
</dbReference>
<dbReference type="InterPro" id="IPR011467">
    <property type="entry name" value="DUF1573"/>
</dbReference>
<dbReference type="RefSeq" id="WP_169655451.1">
    <property type="nucleotide sequence ID" value="NZ_JABANE010000008.1"/>
</dbReference>
<dbReference type="PANTHER" id="PTHR37833">
    <property type="entry name" value="LIPOPROTEIN-RELATED"/>
    <property type="match status" value="1"/>
</dbReference>
<protein>
    <submittedName>
        <fullName evidence="1">DUF1573 domain-containing protein</fullName>
    </submittedName>
</protein>
<dbReference type="AlphaFoldDB" id="A0A7X9P0L4"/>
<dbReference type="EMBL" id="JABANE010000008">
    <property type="protein sequence ID" value="NME67240.1"/>
    <property type="molecule type" value="Genomic_DNA"/>
</dbReference>
<evidence type="ECO:0000313" key="1">
    <source>
        <dbReference type="EMBL" id="NME67240.1"/>
    </source>
</evidence>
<organism evidence="1 2">
    <name type="scientific">Flammeovirga aprica JL-4</name>
    <dbReference type="NCBI Taxonomy" id="694437"/>
    <lineage>
        <taxon>Bacteria</taxon>
        <taxon>Pseudomonadati</taxon>
        <taxon>Bacteroidota</taxon>
        <taxon>Cytophagia</taxon>
        <taxon>Cytophagales</taxon>
        <taxon>Flammeovirgaceae</taxon>
        <taxon>Flammeovirga</taxon>
    </lineage>
</organism>
<dbReference type="Pfam" id="PF07610">
    <property type="entry name" value="DUF1573"/>
    <property type="match status" value="2"/>
</dbReference>
<dbReference type="InterPro" id="IPR013783">
    <property type="entry name" value="Ig-like_fold"/>
</dbReference>
<reference evidence="1 2" key="1">
    <citation type="submission" date="2020-04" db="EMBL/GenBank/DDBJ databases">
        <title>Flammeovirga sp. SR4, a novel species isolated from seawater.</title>
        <authorList>
            <person name="Wang X."/>
        </authorList>
    </citation>
    <scope>NUCLEOTIDE SEQUENCE [LARGE SCALE GENOMIC DNA]</scope>
    <source>
        <strain evidence="1 2">ATCC 23126</strain>
    </source>
</reference>